<keyword evidence="2" id="KW-1185">Reference proteome</keyword>
<organism evidence="1 2">
    <name type="scientific">Sphenostylis stenocarpa</name>
    <dbReference type="NCBI Taxonomy" id="92480"/>
    <lineage>
        <taxon>Eukaryota</taxon>
        <taxon>Viridiplantae</taxon>
        <taxon>Streptophyta</taxon>
        <taxon>Embryophyta</taxon>
        <taxon>Tracheophyta</taxon>
        <taxon>Spermatophyta</taxon>
        <taxon>Magnoliopsida</taxon>
        <taxon>eudicotyledons</taxon>
        <taxon>Gunneridae</taxon>
        <taxon>Pentapetalae</taxon>
        <taxon>rosids</taxon>
        <taxon>fabids</taxon>
        <taxon>Fabales</taxon>
        <taxon>Fabaceae</taxon>
        <taxon>Papilionoideae</taxon>
        <taxon>50 kb inversion clade</taxon>
        <taxon>NPAAA clade</taxon>
        <taxon>indigoferoid/millettioid clade</taxon>
        <taxon>Phaseoleae</taxon>
        <taxon>Sphenostylis</taxon>
    </lineage>
</organism>
<proteinExistence type="predicted"/>
<sequence>MVDGCRGRNGMGESQSLRIKPILQKNIYYFHHRRHRFSGTQFDGPFQSHVRILVKECERVGEEINKYHK</sequence>
<name>A0AA86SPU3_9FABA</name>
<reference evidence="1" key="1">
    <citation type="submission" date="2023-10" db="EMBL/GenBank/DDBJ databases">
        <authorList>
            <person name="Domelevo Entfellner J.-B."/>
        </authorList>
    </citation>
    <scope>NUCLEOTIDE SEQUENCE</scope>
</reference>
<accession>A0AA86SPU3</accession>
<dbReference type="Gramene" id="rna-AYBTSS11_LOCUS18157">
    <property type="protein sequence ID" value="CAJ1960371.1"/>
    <property type="gene ID" value="gene-AYBTSS11_LOCUS18157"/>
</dbReference>
<gene>
    <name evidence="1" type="ORF">AYBTSS11_LOCUS18157</name>
</gene>
<evidence type="ECO:0000313" key="2">
    <source>
        <dbReference type="Proteomes" id="UP001189624"/>
    </source>
</evidence>
<dbReference type="AlphaFoldDB" id="A0AA86SPU3"/>
<dbReference type="EMBL" id="OY731403">
    <property type="protein sequence ID" value="CAJ1960371.1"/>
    <property type="molecule type" value="Genomic_DNA"/>
</dbReference>
<evidence type="ECO:0000313" key="1">
    <source>
        <dbReference type="EMBL" id="CAJ1960371.1"/>
    </source>
</evidence>
<dbReference type="Proteomes" id="UP001189624">
    <property type="component" value="Chromosome 6"/>
</dbReference>
<protein>
    <submittedName>
        <fullName evidence="1">Uncharacterized protein</fullName>
    </submittedName>
</protein>